<evidence type="ECO:0000256" key="1">
    <source>
        <dbReference type="ARBA" id="ARBA00004259"/>
    </source>
</evidence>
<dbReference type="Pfam" id="PF04097">
    <property type="entry name" value="Nic96"/>
    <property type="match status" value="1"/>
</dbReference>
<keyword evidence="3 4" id="KW-0539">Nucleus</keyword>
<keyword evidence="4" id="KW-0813">Transport</keyword>
<keyword evidence="4" id="KW-0472">Membrane</keyword>
<dbReference type="EMBL" id="CAACVR010000012">
    <property type="protein sequence ID" value="VEU21771.1"/>
    <property type="molecule type" value="Genomic_DNA"/>
</dbReference>
<gene>
    <name evidence="6" type="ORF">BRENAR_LOCUS2503</name>
</gene>
<organism evidence="6 7">
    <name type="scientific">Brettanomyces naardenensis</name>
    <name type="common">Yeast</name>
    <dbReference type="NCBI Taxonomy" id="13370"/>
    <lineage>
        <taxon>Eukaryota</taxon>
        <taxon>Fungi</taxon>
        <taxon>Dikarya</taxon>
        <taxon>Ascomycota</taxon>
        <taxon>Saccharomycotina</taxon>
        <taxon>Pichiomycetes</taxon>
        <taxon>Pichiales</taxon>
        <taxon>Pichiaceae</taxon>
        <taxon>Brettanomyces</taxon>
    </lineage>
</organism>
<keyword evidence="4" id="KW-0906">Nuclear pore complex</keyword>
<dbReference type="OrthoDB" id="1918363at2759"/>
<reference evidence="6 7" key="1">
    <citation type="submission" date="2018-12" db="EMBL/GenBank/DDBJ databases">
        <authorList>
            <person name="Tiukova I."/>
            <person name="Dainat J."/>
        </authorList>
    </citation>
    <scope>NUCLEOTIDE SEQUENCE [LARGE SCALE GENOMIC DNA]</scope>
</reference>
<protein>
    <recommendedName>
        <fullName evidence="4">Nuclear pore protein</fullName>
    </recommendedName>
</protein>
<dbReference type="PANTHER" id="PTHR11225">
    <property type="entry name" value="NUCLEAR PORE COMPLEX PROTEIN NUP93 NUCLEOPORIN NUP93 DEAD EYE PROTEIN"/>
    <property type="match status" value="1"/>
</dbReference>
<evidence type="ECO:0000256" key="3">
    <source>
        <dbReference type="ARBA" id="ARBA00023242"/>
    </source>
</evidence>
<dbReference type="InParanoid" id="A0A448YLK0"/>
<dbReference type="PANTHER" id="PTHR11225:SF4">
    <property type="entry name" value="NUCLEAR PORE COMPLEX PROTEIN NUP93"/>
    <property type="match status" value="1"/>
</dbReference>
<dbReference type="Proteomes" id="UP000290900">
    <property type="component" value="Unassembled WGS sequence"/>
</dbReference>
<dbReference type="GO" id="GO:0006606">
    <property type="term" value="P:protein import into nucleus"/>
    <property type="evidence" value="ECO:0007669"/>
    <property type="project" value="TreeGrafter"/>
</dbReference>
<dbReference type="GO" id="GO:0005643">
    <property type="term" value="C:nuclear pore"/>
    <property type="evidence" value="ECO:0007669"/>
    <property type="project" value="UniProtKB-SubCell"/>
</dbReference>
<keyword evidence="4" id="KW-0509">mRNA transport</keyword>
<evidence type="ECO:0000256" key="4">
    <source>
        <dbReference type="RuleBase" id="RU364035"/>
    </source>
</evidence>
<dbReference type="STRING" id="13370.A0A448YLK0"/>
<feature type="region of interest" description="Disordered" evidence="5">
    <location>
        <begin position="172"/>
        <end position="206"/>
    </location>
</feature>
<dbReference type="AlphaFoldDB" id="A0A448YLK0"/>
<comment type="subcellular location">
    <subcellularLocation>
        <location evidence="1">Nucleus envelope</location>
    </subcellularLocation>
    <subcellularLocation>
        <location evidence="4">Nucleus</location>
        <location evidence="4">Nuclear pore complex</location>
    </subcellularLocation>
</comment>
<dbReference type="FunCoup" id="A0A448YLK0">
    <property type="interactions" value="1146"/>
</dbReference>
<keyword evidence="7" id="KW-1185">Reference proteome</keyword>
<evidence type="ECO:0000256" key="5">
    <source>
        <dbReference type="SAM" id="MobiDB-lite"/>
    </source>
</evidence>
<name>A0A448YLK0_BRENA</name>
<evidence type="ECO:0000313" key="6">
    <source>
        <dbReference type="EMBL" id="VEU21771.1"/>
    </source>
</evidence>
<sequence>MSKSSTAIALPGDKPTAASLNELLQSSRNLPRRSNEIGTIHLGLGEIKKKAYKMRKYNKTAKDVNPYTKAHYLLIGKGITIEEIQSELDSLDSLRTAVGAASGTVAASNAAAPSVGIEDYVTAQKHQSILTAIEQSLSSSARDFDQYVSENVSQSWKNQNKDMKSAALSSLLKREQPTSAPSSPEKRHKQLSSTNEGKQQQQQQLQLTWGTKPSSSILSPRFKFSDVQPSQDVDSVVNPNASYALRRKFELYAQVIYELNDARQESAWYQLCTVFADLSKRELTTRSKQMHQGWLILRDFCEDEGELTSVRERRFAAGHCSESLNDPESRRLRKLIAAKSRRYLELQFLDHVNDVYQKLEKKAVGEGLVSNVSKIRQFLELTLKTKAGEWKVKNLTFVNGVPIWATLFSLLRAGCYDEAVTLVSENDDSFQKLERSFPLYLKAYCETADHRLPAELQGRLANEFNQYFKHSSKEVDPYRYAVYKVLGRCDLSRKDLPSITLSIEDWLWLHLCLVREDDLDSSDEDTSIHERYTLTDLQKSVLEFGPDAFNASSNNPLYLQTLLFSGLYEVAVQYLFSVSEIDSVHLAITLAYYGLLRVPDEKEDLTKLLIVDDKGFRCINYARLLGYYTRTFKYSDPRVAAEYLFEICLCDGLNDKLRKEQIDLAQGAIRELVLETREFVMLLGRIGKDGSRIPGIIEQRKKLLYLDDERSYLHKIAEKAAHKAEDEGRPYDCILLYQLSEEYDTVLSIVNRLLGDFLVSVDFRTPLDDIVSGDLIRGDTNVVKLAKRLMKTYNASPEILSRTSIRQRETCSTLLELVSIASAFTSRSPDLVDILQRVKKLDLTPCSSSIELDKIRLRAQEFNSLDEAIAKNIPNVLVIEMSCVSQLVYELQQGYEVEKDKKSSEGKNTSKEERLNELKQMSRNCMVYAGMVQYKMPREVYRTLINLEVDL</sequence>
<evidence type="ECO:0000256" key="2">
    <source>
        <dbReference type="ARBA" id="ARBA00010186"/>
    </source>
</evidence>
<accession>A0A448YLK0</accession>
<evidence type="ECO:0000313" key="7">
    <source>
        <dbReference type="Proteomes" id="UP000290900"/>
    </source>
</evidence>
<dbReference type="InterPro" id="IPR007231">
    <property type="entry name" value="Nucleoporin_int_Nup93/Nic96"/>
</dbReference>
<proteinExistence type="inferred from homology"/>
<dbReference type="GO" id="GO:0017056">
    <property type="term" value="F:structural constituent of nuclear pore"/>
    <property type="evidence" value="ECO:0007669"/>
    <property type="project" value="InterPro"/>
</dbReference>
<dbReference type="GO" id="GO:0016973">
    <property type="term" value="P:poly(A)+ mRNA export from nucleus"/>
    <property type="evidence" value="ECO:0007669"/>
    <property type="project" value="TreeGrafter"/>
</dbReference>
<keyword evidence="4" id="KW-0811">Translocation</keyword>
<comment type="similarity">
    <text evidence="2 4">Belongs to the nucleoporin interacting component (NIC) family.</text>
</comment>
<keyword evidence="4" id="KW-0653">Protein transport</keyword>